<evidence type="ECO:0000313" key="3">
    <source>
        <dbReference type="Proteomes" id="UP000001357"/>
    </source>
</evidence>
<feature type="region of interest" description="Disordered" evidence="1">
    <location>
        <begin position="1"/>
        <end position="24"/>
    </location>
</feature>
<dbReference type="RefSeq" id="XP_001748313.1">
    <property type="nucleotide sequence ID" value="XM_001748261.1"/>
</dbReference>
<dbReference type="GeneID" id="5893629"/>
<feature type="compositionally biased region" description="Acidic residues" evidence="1">
    <location>
        <begin position="101"/>
        <end position="113"/>
    </location>
</feature>
<sequence length="189" mass="20611">MLKSIGRSLRSKKKDRPELKIPASAEVDDELVIETKDRSLTGKHTELGYSGTALGGCASAWTRGFSMEPKAQQHISNVAKAKLPPRAKSTDSLDLDTALFNDDDVDAGADSDSDSGPVSQRRESAFVTEEAVSQAHNRVLADIRARRTEEGLPEEEEEDQGEAARPTMDQRHAHSAVMTELKLAAPRDE</sequence>
<evidence type="ECO:0000313" key="2">
    <source>
        <dbReference type="EMBL" id="EDQ86768.1"/>
    </source>
</evidence>
<feature type="region of interest" description="Disordered" evidence="1">
    <location>
        <begin position="76"/>
        <end position="95"/>
    </location>
</feature>
<proteinExistence type="predicted"/>
<keyword evidence="3" id="KW-1185">Reference proteome</keyword>
<dbReference type="InParanoid" id="A9V6P0"/>
<dbReference type="EMBL" id="CH991563">
    <property type="protein sequence ID" value="EDQ86768.1"/>
    <property type="molecule type" value="Genomic_DNA"/>
</dbReference>
<accession>A9V6P0</accession>
<evidence type="ECO:0000256" key="1">
    <source>
        <dbReference type="SAM" id="MobiDB-lite"/>
    </source>
</evidence>
<feature type="compositionally biased region" description="Basic and acidic residues" evidence="1">
    <location>
        <begin position="139"/>
        <end position="150"/>
    </location>
</feature>
<name>A9V6P0_MONBE</name>
<feature type="compositionally biased region" description="Acidic residues" evidence="1">
    <location>
        <begin position="151"/>
        <end position="161"/>
    </location>
</feature>
<reference evidence="2 3" key="1">
    <citation type="journal article" date="2008" name="Nature">
        <title>The genome of the choanoflagellate Monosiga brevicollis and the origin of metazoans.</title>
        <authorList>
            <consortium name="JGI Sequencing"/>
            <person name="King N."/>
            <person name="Westbrook M.J."/>
            <person name="Young S.L."/>
            <person name="Kuo A."/>
            <person name="Abedin M."/>
            <person name="Chapman J."/>
            <person name="Fairclough S."/>
            <person name="Hellsten U."/>
            <person name="Isogai Y."/>
            <person name="Letunic I."/>
            <person name="Marr M."/>
            <person name="Pincus D."/>
            <person name="Putnam N."/>
            <person name="Rokas A."/>
            <person name="Wright K.J."/>
            <person name="Zuzow R."/>
            <person name="Dirks W."/>
            <person name="Good M."/>
            <person name="Goodstein D."/>
            <person name="Lemons D."/>
            <person name="Li W."/>
            <person name="Lyons J.B."/>
            <person name="Morris A."/>
            <person name="Nichols S."/>
            <person name="Richter D.J."/>
            <person name="Salamov A."/>
            <person name="Bork P."/>
            <person name="Lim W.A."/>
            <person name="Manning G."/>
            <person name="Miller W.T."/>
            <person name="McGinnis W."/>
            <person name="Shapiro H."/>
            <person name="Tjian R."/>
            <person name="Grigoriev I.V."/>
            <person name="Rokhsar D."/>
        </authorList>
    </citation>
    <scope>NUCLEOTIDE SEQUENCE [LARGE SCALE GENOMIC DNA]</scope>
    <source>
        <strain evidence="3">MX1 / ATCC 50154</strain>
    </source>
</reference>
<feature type="region of interest" description="Disordered" evidence="1">
    <location>
        <begin position="101"/>
        <end position="189"/>
    </location>
</feature>
<gene>
    <name evidence="2" type="ORF">MONBRDRAFT_10543</name>
</gene>
<protein>
    <submittedName>
        <fullName evidence="2">Uncharacterized protein</fullName>
    </submittedName>
</protein>
<dbReference type="AlphaFoldDB" id="A9V6P0"/>
<dbReference type="KEGG" id="mbr:MONBRDRAFT_10543"/>
<dbReference type="Proteomes" id="UP000001357">
    <property type="component" value="Unassembled WGS sequence"/>
</dbReference>
<organism evidence="2 3">
    <name type="scientific">Monosiga brevicollis</name>
    <name type="common">Choanoflagellate</name>
    <dbReference type="NCBI Taxonomy" id="81824"/>
    <lineage>
        <taxon>Eukaryota</taxon>
        <taxon>Choanoflagellata</taxon>
        <taxon>Craspedida</taxon>
        <taxon>Salpingoecidae</taxon>
        <taxon>Monosiga</taxon>
    </lineage>
</organism>